<dbReference type="EMBL" id="LNIX01000010">
    <property type="protein sequence ID" value="OXA49610.1"/>
    <property type="molecule type" value="Genomic_DNA"/>
</dbReference>
<gene>
    <name evidence="2" type="ORF">Fcan01_16062</name>
</gene>
<feature type="compositionally biased region" description="Basic and acidic residues" evidence="1">
    <location>
        <begin position="844"/>
        <end position="862"/>
    </location>
</feature>
<feature type="region of interest" description="Disordered" evidence="1">
    <location>
        <begin position="77"/>
        <end position="98"/>
    </location>
</feature>
<protein>
    <submittedName>
        <fullName evidence="2">CXXC-type zinc finger protein 1</fullName>
    </submittedName>
</protein>
<feature type="compositionally biased region" description="Polar residues" evidence="1">
    <location>
        <begin position="831"/>
        <end position="842"/>
    </location>
</feature>
<organism evidence="2 3">
    <name type="scientific">Folsomia candida</name>
    <name type="common">Springtail</name>
    <dbReference type="NCBI Taxonomy" id="158441"/>
    <lineage>
        <taxon>Eukaryota</taxon>
        <taxon>Metazoa</taxon>
        <taxon>Ecdysozoa</taxon>
        <taxon>Arthropoda</taxon>
        <taxon>Hexapoda</taxon>
        <taxon>Collembola</taxon>
        <taxon>Entomobryomorpha</taxon>
        <taxon>Isotomoidea</taxon>
        <taxon>Isotomidae</taxon>
        <taxon>Proisotominae</taxon>
        <taxon>Folsomia</taxon>
    </lineage>
</organism>
<feature type="region of interest" description="Disordered" evidence="1">
    <location>
        <begin position="117"/>
        <end position="151"/>
    </location>
</feature>
<evidence type="ECO:0000313" key="3">
    <source>
        <dbReference type="Proteomes" id="UP000198287"/>
    </source>
</evidence>
<name>A0A226DX22_FOLCA</name>
<evidence type="ECO:0000256" key="1">
    <source>
        <dbReference type="SAM" id="MobiDB-lite"/>
    </source>
</evidence>
<dbReference type="OMA" id="VENDILM"/>
<dbReference type="STRING" id="158441.A0A226DX22"/>
<dbReference type="InterPro" id="IPR011011">
    <property type="entry name" value="Znf_FYVE_PHD"/>
</dbReference>
<accession>A0A226DX22</accession>
<feature type="region of interest" description="Disordered" evidence="1">
    <location>
        <begin position="831"/>
        <end position="877"/>
    </location>
</feature>
<dbReference type="Proteomes" id="UP000198287">
    <property type="component" value="Unassembled WGS sequence"/>
</dbReference>
<keyword evidence="3" id="KW-1185">Reference proteome</keyword>
<dbReference type="SUPFAM" id="SSF57903">
    <property type="entry name" value="FYVE/PHD zinc finger"/>
    <property type="match status" value="1"/>
</dbReference>
<sequence length="1148" mass="131727">MINCDNCTEWYHSACVDIQVSRFKGKRVWKGPQCSEPDSFLIPKIFMTLAVENSDNEEEQVSFTDYLNRSKSLSLTREPSVFSGNGRSRLTSTPNKKNKNITFFPSSLLSIIHRRSTFGDNQNEQSKPETTTKVKLDDDLPQSSDDTALGSDDGVVAYQQRMEGPIKHHVDFTTTISYTEWTEVQPQAQGDQRDPRYQWKLPATIWTHRFYEFFKRSCTEEMKGCVLTFEYNRVYPKKSARNYVTASAICKRKDCSMKYRFEIEKRPKKNSDVNIVIKPSGALEHDLATTDKRHLSGIRRIEAQKDLNTKRASIFRREKFGSEATDQTSLEKGDYTEVQSQDVLRVARKEILKKQDLHEDILRDLILRREEMRNYPHLSLGHVRGYIQQLGVFPFTVLLYTQKQINIFKKVLAWNSDIVFYLDASGKVSSALPVGLDQTRQFYYALVIKLPLGDAPLIPVVEFVTNSHSAVTISTQLRYFLEQVRSQTSIKKSGCGIRRIETDDSMAMISACTTALEVGTVLNYLKIAWKRLSEAANGYGKRHVPYVHHVCRKHAMDFLHKKISEHFKGRHTAGYADICKSKMTRGTTLIDEDGSEHDVDVDTHDAIGVMKKWMHGFLHGRDLYSFCRRVMDVVILCGCRDISITVLEITRDISEKTTRKGAPWEVVNLNELPSDPPFYRQSPFSQFAIIVATEYDIQLDFSDQVEDDYSGATNPYYCPPFLRYLIKHVLVIGCLFDHSLMRLNDISTLSDTQGSVESWNDILKVDELAAALPMRIGRFCSAEEKILKGRLNEFDLALARLLRTSNSRRDSYVEDERDEEIICSSARSNQFKSGQFGSQNKNMKSKEMGDVEVPESQKESWRPKKSKPPPSGIQQTELHHLNRIPWGGFYMFEGKKVSATNTCAIDCQLQIIYTMYKIFPDVREQIKSYATQGNFAGTILARIFGLLDNESFDEARGLTLKKLMNYSPAILESGDFFDSEEKFLDAIRTLVPIVRRKRCKNSMCNLHDKADQYATEFFVSNLLEAKTKFNRQIIKCVAGSCKGKFNCEIWYKWPEFGPSAFLTYSVPLPQGNHVFVENDILMRHNMVDEAFKVFAYSVRRGGAHFYVVFCYNRKKFIYDGLTAGRLLEFKPAPKGHSVSTVWLHRDQV</sequence>
<evidence type="ECO:0000313" key="2">
    <source>
        <dbReference type="EMBL" id="OXA49610.1"/>
    </source>
</evidence>
<proteinExistence type="predicted"/>
<reference evidence="2 3" key="1">
    <citation type="submission" date="2015-12" db="EMBL/GenBank/DDBJ databases">
        <title>The genome of Folsomia candida.</title>
        <authorList>
            <person name="Faddeeva A."/>
            <person name="Derks M.F."/>
            <person name="Anvar Y."/>
            <person name="Smit S."/>
            <person name="Van Straalen N."/>
            <person name="Roelofs D."/>
        </authorList>
    </citation>
    <scope>NUCLEOTIDE SEQUENCE [LARGE SCALE GENOMIC DNA]</scope>
    <source>
        <strain evidence="2 3">VU population</strain>
        <tissue evidence="2">Whole body</tissue>
    </source>
</reference>
<dbReference type="AlphaFoldDB" id="A0A226DX22"/>
<dbReference type="OrthoDB" id="7403924at2759"/>
<feature type="compositionally biased region" description="Basic and acidic residues" evidence="1">
    <location>
        <begin position="126"/>
        <end position="138"/>
    </location>
</feature>
<comment type="caution">
    <text evidence="2">The sequence shown here is derived from an EMBL/GenBank/DDBJ whole genome shotgun (WGS) entry which is preliminary data.</text>
</comment>
<dbReference type="Gene3D" id="3.30.40.10">
    <property type="entry name" value="Zinc/RING finger domain, C3HC4 (zinc finger)"/>
    <property type="match status" value="1"/>
</dbReference>
<dbReference type="InterPro" id="IPR013083">
    <property type="entry name" value="Znf_RING/FYVE/PHD"/>
</dbReference>